<reference evidence="1" key="2">
    <citation type="journal article" date="2022" name="New Phytol.">
        <title>Evolutionary transition to the ectomycorrhizal habit in the genomes of a hyperdiverse lineage of mushroom-forming fungi.</title>
        <authorList>
            <person name="Looney B."/>
            <person name="Miyauchi S."/>
            <person name="Morin E."/>
            <person name="Drula E."/>
            <person name="Courty P.E."/>
            <person name="Kohler A."/>
            <person name="Kuo A."/>
            <person name="LaButti K."/>
            <person name="Pangilinan J."/>
            <person name="Lipzen A."/>
            <person name="Riley R."/>
            <person name="Andreopoulos W."/>
            <person name="He G."/>
            <person name="Johnson J."/>
            <person name="Nolan M."/>
            <person name="Tritt A."/>
            <person name="Barry K.W."/>
            <person name="Grigoriev I.V."/>
            <person name="Nagy L.G."/>
            <person name="Hibbett D."/>
            <person name="Henrissat B."/>
            <person name="Matheny P.B."/>
            <person name="Labbe J."/>
            <person name="Martin F.M."/>
        </authorList>
    </citation>
    <scope>NUCLEOTIDE SEQUENCE</scope>
    <source>
        <strain evidence="1">FP105234-sp</strain>
    </source>
</reference>
<proteinExistence type="predicted"/>
<dbReference type="Proteomes" id="UP000814033">
    <property type="component" value="Unassembled WGS sequence"/>
</dbReference>
<gene>
    <name evidence="1" type="ORF">FA95DRAFT_1578195</name>
</gene>
<evidence type="ECO:0000313" key="1">
    <source>
        <dbReference type="EMBL" id="KAI0038455.1"/>
    </source>
</evidence>
<comment type="caution">
    <text evidence="1">The sequence shown here is derived from an EMBL/GenBank/DDBJ whole genome shotgun (WGS) entry which is preliminary data.</text>
</comment>
<accession>A0ACB8R312</accession>
<sequence>MAATLPFETFLMIMDDVTSPHDNRNLRAINKVFCVAATPRAFRTVGATNRRGSALGLASLLQSELARYVQEVVYRDYAADEHGNAADPVDRAPLDVEYGTPHALLVTVSEAAPHLRSLTLTNLMPIYDLIYTKSVFGLALSHLTDLRINIANTPNLPYDSAMSRFWQVAIDHFVLQRLSNVASLVLANETPTAAARITNFVRRGALPRLKYLVVRSLGIEIGSADVDEFVRRHDLLEWIDTGDGPEGHGRLAEVLGSNAGIIPAVSLPWSASAPVTLFTAYEHRLLKTNHSQAIYLILPSSARSSATATGRRQRGIGIQGKRPAEQPYAAVHPHIILGGRKGRRKVADPGYARGRVPIIATPARVRSWDVCGNLDAEMVELTAKLARPKAVLEAEAKRPEQDLALNVRA</sequence>
<organism evidence="1 2">
    <name type="scientific">Auriscalpium vulgare</name>
    <dbReference type="NCBI Taxonomy" id="40419"/>
    <lineage>
        <taxon>Eukaryota</taxon>
        <taxon>Fungi</taxon>
        <taxon>Dikarya</taxon>
        <taxon>Basidiomycota</taxon>
        <taxon>Agaricomycotina</taxon>
        <taxon>Agaricomycetes</taxon>
        <taxon>Russulales</taxon>
        <taxon>Auriscalpiaceae</taxon>
        <taxon>Auriscalpium</taxon>
    </lineage>
</organism>
<protein>
    <submittedName>
        <fullName evidence="1">Uncharacterized protein</fullName>
    </submittedName>
</protein>
<name>A0ACB8R312_9AGAM</name>
<reference evidence="1" key="1">
    <citation type="submission" date="2021-02" db="EMBL/GenBank/DDBJ databases">
        <authorList>
            <consortium name="DOE Joint Genome Institute"/>
            <person name="Ahrendt S."/>
            <person name="Looney B.P."/>
            <person name="Miyauchi S."/>
            <person name="Morin E."/>
            <person name="Drula E."/>
            <person name="Courty P.E."/>
            <person name="Chicoki N."/>
            <person name="Fauchery L."/>
            <person name="Kohler A."/>
            <person name="Kuo A."/>
            <person name="Labutti K."/>
            <person name="Pangilinan J."/>
            <person name="Lipzen A."/>
            <person name="Riley R."/>
            <person name="Andreopoulos W."/>
            <person name="He G."/>
            <person name="Johnson J."/>
            <person name="Barry K.W."/>
            <person name="Grigoriev I.V."/>
            <person name="Nagy L."/>
            <person name="Hibbett D."/>
            <person name="Henrissat B."/>
            <person name="Matheny P.B."/>
            <person name="Labbe J."/>
            <person name="Martin F."/>
        </authorList>
    </citation>
    <scope>NUCLEOTIDE SEQUENCE</scope>
    <source>
        <strain evidence="1">FP105234-sp</strain>
    </source>
</reference>
<keyword evidence="2" id="KW-1185">Reference proteome</keyword>
<evidence type="ECO:0000313" key="2">
    <source>
        <dbReference type="Proteomes" id="UP000814033"/>
    </source>
</evidence>
<dbReference type="EMBL" id="MU276497">
    <property type="protein sequence ID" value="KAI0038455.1"/>
    <property type="molecule type" value="Genomic_DNA"/>
</dbReference>